<sequence length="151" mass="16880">MFVNVFVVAPAVLEPLNAYTKSLVDRTGQLISITGTAFDYNYNGIADSEMSSSPSHLYRILISCLGGWSTDGASCLEPSKMIALSFIIPHIEKDKNEDLLLEYTARIRDVELISGLQLHFPHLSNTQQLWLKTHINLQLWLTSCKLLNTIA</sequence>
<gene>
    <name evidence="1" type="ORF">DICVIV_03669</name>
</gene>
<protein>
    <submittedName>
        <fullName evidence="1">Uncharacterized protein</fullName>
    </submittedName>
</protein>
<proteinExistence type="predicted"/>
<evidence type="ECO:0000313" key="1">
    <source>
        <dbReference type="EMBL" id="KJH50161.1"/>
    </source>
</evidence>
<reference evidence="1 2" key="1">
    <citation type="submission" date="2013-11" db="EMBL/GenBank/DDBJ databases">
        <title>Draft genome of the bovine lungworm Dictyocaulus viviparus.</title>
        <authorList>
            <person name="Mitreva M."/>
        </authorList>
    </citation>
    <scope>NUCLEOTIDE SEQUENCE [LARGE SCALE GENOMIC DNA]</scope>
    <source>
        <strain evidence="1 2">HannoverDv2000</strain>
    </source>
</reference>
<dbReference type="Proteomes" id="UP000053766">
    <property type="component" value="Unassembled WGS sequence"/>
</dbReference>
<evidence type="ECO:0000313" key="2">
    <source>
        <dbReference type="Proteomes" id="UP000053766"/>
    </source>
</evidence>
<organism evidence="1 2">
    <name type="scientific">Dictyocaulus viviparus</name>
    <name type="common">Bovine lungworm</name>
    <dbReference type="NCBI Taxonomy" id="29172"/>
    <lineage>
        <taxon>Eukaryota</taxon>
        <taxon>Metazoa</taxon>
        <taxon>Ecdysozoa</taxon>
        <taxon>Nematoda</taxon>
        <taxon>Chromadorea</taxon>
        <taxon>Rhabditida</taxon>
        <taxon>Rhabditina</taxon>
        <taxon>Rhabditomorpha</taxon>
        <taxon>Strongyloidea</taxon>
        <taxon>Metastrongylidae</taxon>
        <taxon>Dictyocaulus</taxon>
    </lineage>
</organism>
<dbReference type="STRING" id="29172.A0A0D8Y6E3"/>
<accession>A0A0D8Y6E3</accession>
<dbReference type="OrthoDB" id="5835412at2759"/>
<dbReference type="EMBL" id="KN716213">
    <property type="protein sequence ID" value="KJH50161.1"/>
    <property type="molecule type" value="Genomic_DNA"/>
</dbReference>
<dbReference type="AlphaFoldDB" id="A0A0D8Y6E3"/>
<dbReference type="Gene3D" id="3.40.570.10">
    <property type="entry name" value="Extracellular Endonuclease, subunit A"/>
    <property type="match status" value="1"/>
</dbReference>
<reference evidence="2" key="2">
    <citation type="journal article" date="2016" name="Sci. Rep.">
        <title>Dictyocaulus viviparus genome, variome and transcriptome elucidate lungworm biology and support future intervention.</title>
        <authorList>
            <person name="McNulty S.N."/>
            <person name="Strube C."/>
            <person name="Rosa B.A."/>
            <person name="Martin J.C."/>
            <person name="Tyagi R."/>
            <person name="Choi Y.J."/>
            <person name="Wang Q."/>
            <person name="Hallsworth Pepin K."/>
            <person name="Zhang X."/>
            <person name="Ozersky P."/>
            <person name="Wilson R.K."/>
            <person name="Sternberg P.W."/>
            <person name="Gasser R.B."/>
            <person name="Mitreva M."/>
        </authorList>
    </citation>
    <scope>NUCLEOTIDE SEQUENCE [LARGE SCALE GENOMIC DNA]</scope>
    <source>
        <strain evidence="2">HannoverDv2000</strain>
    </source>
</reference>
<name>A0A0D8Y6E3_DICVI</name>
<keyword evidence="2" id="KW-1185">Reference proteome</keyword>
<dbReference type="InterPro" id="IPR044929">
    <property type="entry name" value="DNA/RNA_non-sp_Endonuclease_sf"/>
</dbReference>